<proteinExistence type="inferred from homology"/>
<keyword evidence="2 7" id="KW-0813">Transport</keyword>
<feature type="transmembrane region" description="Helical" evidence="7">
    <location>
        <begin position="182"/>
        <end position="205"/>
    </location>
</feature>
<dbReference type="OrthoDB" id="9784933at2"/>
<feature type="transmembrane region" description="Helical" evidence="7">
    <location>
        <begin position="258"/>
        <end position="280"/>
    </location>
</feature>
<evidence type="ECO:0000256" key="1">
    <source>
        <dbReference type="ARBA" id="ARBA00004651"/>
    </source>
</evidence>
<protein>
    <submittedName>
        <fullName evidence="9">ABC transporter permease</fullName>
    </submittedName>
</protein>
<dbReference type="InterPro" id="IPR035906">
    <property type="entry name" value="MetI-like_sf"/>
</dbReference>
<keyword evidence="5 7" id="KW-1133">Transmembrane helix</keyword>
<dbReference type="GO" id="GO:0005886">
    <property type="term" value="C:plasma membrane"/>
    <property type="evidence" value="ECO:0007669"/>
    <property type="project" value="UniProtKB-SubCell"/>
</dbReference>
<evidence type="ECO:0000256" key="5">
    <source>
        <dbReference type="ARBA" id="ARBA00022989"/>
    </source>
</evidence>
<dbReference type="RefSeq" id="WP_053433551.1">
    <property type="nucleotide sequence ID" value="NZ_LGUF01000007.1"/>
</dbReference>
<evidence type="ECO:0000256" key="7">
    <source>
        <dbReference type="RuleBase" id="RU363032"/>
    </source>
</evidence>
<dbReference type="CDD" id="cd06261">
    <property type="entry name" value="TM_PBP2"/>
    <property type="match status" value="1"/>
</dbReference>
<sequence length="295" mass="33287">MNKLKKLSVSTIIIYSILFLISLTVLIPLLHLLAMSLSDPLKVHELSGLGIIPEGFSLINYKILLSNPLIIKSIFNTLFITIVGTALNLLLTAMTAYVLARTKFPGRKLVMIFLIVIMVFEPGLIPEYLLVKDLGLLDTYASLILYKTINIFYLFIMMRFFEDVPESILEAARMDGAGHFRIFTKIMLPLSKPALATMGLFYGVYHWNEYFRATIYLTDTDKWPLQLVLRQFVVERDNTSMLGAQNFLSYEQIAALDFASLQAGTIIISIVPLLLLYPLILKYYAKGALEGGVKD</sequence>
<feature type="domain" description="ABC transmembrane type-1" evidence="8">
    <location>
        <begin position="74"/>
        <end position="279"/>
    </location>
</feature>
<dbReference type="AlphaFoldDB" id="A0A0M0G8N6"/>
<evidence type="ECO:0000256" key="4">
    <source>
        <dbReference type="ARBA" id="ARBA00022692"/>
    </source>
</evidence>
<dbReference type="EMBL" id="LGUF01000007">
    <property type="protein sequence ID" value="KON86199.1"/>
    <property type="molecule type" value="Genomic_DNA"/>
</dbReference>
<dbReference type="Pfam" id="PF00528">
    <property type="entry name" value="BPD_transp_1"/>
    <property type="match status" value="1"/>
</dbReference>
<keyword evidence="4 7" id="KW-0812">Transmembrane</keyword>
<dbReference type="PATRIC" id="fig|1459.3.peg.987"/>
<organism evidence="9 10">
    <name type="scientific">Sporosarcina globispora</name>
    <name type="common">Bacillus globisporus</name>
    <dbReference type="NCBI Taxonomy" id="1459"/>
    <lineage>
        <taxon>Bacteria</taxon>
        <taxon>Bacillati</taxon>
        <taxon>Bacillota</taxon>
        <taxon>Bacilli</taxon>
        <taxon>Bacillales</taxon>
        <taxon>Caryophanaceae</taxon>
        <taxon>Sporosarcina</taxon>
    </lineage>
</organism>
<evidence type="ECO:0000259" key="8">
    <source>
        <dbReference type="PROSITE" id="PS50928"/>
    </source>
</evidence>
<accession>A0A0M0G8N6</accession>
<feature type="transmembrane region" description="Helical" evidence="7">
    <location>
        <begin position="109"/>
        <end position="131"/>
    </location>
</feature>
<comment type="similarity">
    <text evidence="7">Belongs to the binding-protein-dependent transport system permease family.</text>
</comment>
<feature type="transmembrane region" description="Helical" evidence="7">
    <location>
        <begin position="74"/>
        <end position="97"/>
    </location>
</feature>
<comment type="subcellular location">
    <subcellularLocation>
        <location evidence="1 7">Cell membrane</location>
        <topology evidence="1 7">Multi-pass membrane protein</topology>
    </subcellularLocation>
</comment>
<evidence type="ECO:0000256" key="6">
    <source>
        <dbReference type="ARBA" id="ARBA00023136"/>
    </source>
</evidence>
<dbReference type="InterPro" id="IPR000515">
    <property type="entry name" value="MetI-like"/>
</dbReference>
<dbReference type="PANTHER" id="PTHR43744">
    <property type="entry name" value="ABC TRANSPORTER PERMEASE PROTEIN MG189-RELATED-RELATED"/>
    <property type="match status" value="1"/>
</dbReference>
<evidence type="ECO:0000313" key="9">
    <source>
        <dbReference type="EMBL" id="KON86199.1"/>
    </source>
</evidence>
<dbReference type="PANTHER" id="PTHR43744:SF9">
    <property type="entry name" value="POLYGALACTURONAN_RHAMNOGALACTURONAN TRANSPORT SYSTEM PERMEASE PROTEIN YTCP"/>
    <property type="match status" value="1"/>
</dbReference>
<dbReference type="GO" id="GO:0055085">
    <property type="term" value="P:transmembrane transport"/>
    <property type="evidence" value="ECO:0007669"/>
    <property type="project" value="InterPro"/>
</dbReference>
<keyword evidence="3" id="KW-1003">Cell membrane</keyword>
<evidence type="ECO:0000256" key="2">
    <source>
        <dbReference type="ARBA" id="ARBA00022448"/>
    </source>
</evidence>
<dbReference type="PROSITE" id="PS50928">
    <property type="entry name" value="ABC_TM1"/>
    <property type="match status" value="1"/>
</dbReference>
<name>A0A0M0G8N6_SPOGL</name>
<evidence type="ECO:0000256" key="3">
    <source>
        <dbReference type="ARBA" id="ARBA00022475"/>
    </source>
</evidence>
<gene>
    <name evidence="9" type="ORF">AF332_04740</name>
</gene>
<dbReference type="STRING" id="1459.AF332_04740"/>
<reference evidence="10" key="1">
    <citation type="submission" date="2015-07" db="EMBL/GenBank/DDBJ databases">
        <title>Fjat-10036 dsm4.</title>
        <authorList>
            <person name="Liu B."/>
            <person name="Wang J."/>
            <person name="Zhu Y."/>
            <person name="Liu G."/>
            <person name="Chen Q."/>
            <person name="Chen Z."/>
            <person name="Lan J."/>
            <person name="Che J."/>
            <person name="Ge C."/>
            <person name="Shi H."/>
            <person name="Pan Z."/>
            <person name="Liu X."/>
        </authorList>
    </citation>
    <scope>NUCLEOTIDE SEQUENCE [LARGE SCALE GENOMIC DNA]</scope>
    <source>
        <strain evidence="10">DSM 4</strain>
    </source>
</reference>
<comment type="caution">
    <text evidence="9">The sequence shown here is derived from an EMBL/GenBank/DDBJ whole genome shotgun (WGS) entry which is preliminary data.</text>
</comment>
<keyword evidence="10" id="KW-1185">Reference proteome</keyword>
<feature type="transmembrane region" description="Helical" evidence="7">
    <location>
        <begin position="143"/>
        <end position="161"/>
    </location>
</feature>
<feature type="transmembrane region" description="Helical" evidence="7">
    <location>
        <begin position="12"/>
        <end position="34"/>
    </location>
</feature>
<dbReference type="SUPFAM" id="SSF161098">
    <property type="entry name" value="MetI-like"/>
    <property type="match status" value="1"/>
</dbReference>
<dbReference type="Proteomes" id="UP000037109">
    <property type="component" value="Unassembled WGS sequence"/>
</dbReference>
<evidence type="ECO:0000313" key="10">
    <source>
        <dbReference type="Proteomes" id="UP000037109"/>
    </source>
</evidence>
<keyword evidence="6 7" id="KW-0472">Membrane</keyword>
<dbReference type="Gene3D" id="1.10.3720.10">
    <property type="entry name" value="MetI-like"/>
    <property type="match status" value="1"/>
</dbReference>